<name>A0A0C1M6U4_9LACO</name>
<evidence type="ECO:0000256" key="9">
    <source>
        <dbReference type="SAM" id="Phobius"/>
    </source>
</evidence>
<dbReference type="GO" id="GO:0006813">
    <property type="term" value="P:potassium ion transport"/>
    <property type="evidence" value="ECO:0007669"/>
    <property type="project" value="InterPro"/>
</dbReference>
<keyword evidence="3" id="KW-0813">Transport</keyword>
<keyword evidence="4" id="KW-0050">Antiport</keyword>
<feature type="transmembrane region" description="Helical" evidence="9">
    <location>
        <begin position="165"/>
        <end position="188"/>
    </location>
</feature>
<dbReference type="PATRIC" id="fig|1614.7.peg.657"/>
<dbReference type="EMBL" id="JOJZ01000013">
    <property type="protein sequence ID" value="KID42019.1"/>
    <property type="molecule type" value="Genomic_DNA"/>
</dbReference>
<proteinExistence type="inferred from homology"/>
<reference evidence="11 12" key="1">
    <citation type="submission" date="2014-06" db="EMBL/GenBank/DDBJ databases">
        <title>Functional and comparative genomic analyses of the Drosophila gut microbiota identify candidate symbiosis factors.</title>
        <authorList>
            <person name="Newell P.D."/>
            <person name="Chaston J.M."/>
            <person name="Douglas A.E."/>
        </authorList>
    </citation>
    <scope>NUCLEOTIDE SEQUENCE [LARGE SCALE GENOMIC DNA]</scope>
    <source>
        <strain evidence="11 12">DmCS_002</strain>
    </source>
</reference>
<evidence type="ECO:0000256" key="5">
    <source>
        <dbReference type="ARBA" id="ARBA00022692"/>
    </source>
</evidence>
<dbReference type="InterPro" id="IPR036291">
    <property type="entry name" value="NAD(P)-bd_dom_sf"/>
</dbReference>
<comment type="caution">
    <text evidence="11">The sequence shown here is derived from an EMBL/GenBank/DDBJ whole genome shotgun (WGS) entry which is preliminary data.</text>
</comment>
<evidence type="ECO:0000256" key="4">
    <source>
        <dbReference type="ARBA" id="ARBA00022449"/>
    </source>
</evidence>
<dbReference type="PANTHER" id="PTHR43562:SF1">
    <property type="entry name" value="NA(+)_H(+) ANTIPORTER YJBQ-RELATED"/>
    <property type="match status" value="1"/>
</dbReference>
<evidence type="ECO:0000313" key="11">
    <source>
        <dbReference type="EMBL" id="KID42019.1"/>
    </source>
</evidence>
<keyword evidence="5 9" id="KW-0812">Transmembrane</keyword>
<organism evidence="11 12">
    <name type="scientific">Fructilactobacillus fructivorans</name>
    <dbReference type="NCBI Taxonomy" id="1614"/>
    <lineage>
        <taxon>Bacteria</taxon>
        <taxon>Bacillati</taxon>
        <taxon>Bacillota</taxon>
        <taxon>Bacilli</taxon>
        <taxon>Lactobacillales</taxon>
        <taxon>Lactobacillaceae</taxon>
        <taxon>Fructilactobacillus</taxon>
    </lineage>
</organism>
<keyword evidence="7" id="KW-0406">Ion transport</keyword>
<keyword evidence="6 9" id="KW-1133">Transmembrane helix</keyword>
<dbReference type="GeneID" id="74913357"/>
<dbReference type="Gene3D" id="1.20.1530.20">
    <property type="match status" value="1"/>
</dbReference>
<dbReference type="GO" id="GO:0008324">
    <property type="term" value="F:monoatomic cation transmembrane transporter activity"/>
    <property type="evidence" value="ECO:0007669"/>
    <property type="project" value="InterPro"/>
</dbReference>
<dbReference type="InterPro" id="IPR038770">
    <property type="entry name" value="Na+/solute_symporter_sf"/>
</dbReference>
<feature type="transmembrane region" description="Helical" evidence="9">
    <location>
        <begin position="278"/>
        <end position="296"/>
    </location>
</feature>
<dbReference type="InterPro" id="IPR006037">
    <property type="entry name" value="RCK_C"/>
</dbReference>
<dbReference type="PANTHER" id="PTHR43562">
    <property type="entry name" value="NAPA-TYPE SODIUM/HYDROGEN ANTIPORTER"/>
    <property type="match status" value="1"/>
</dbReference>
<dbReference type="RefSeq" id="WP_039144120.1">
    <property type="nucleotide sequence ID" value="NZ_JOJZ01000013.1"/>
</dbReference>
<dbReference type="InterPro" id="IPR036721">
    <property type="entry name" value="RCK_C_sf"/>
</dbReference>
<evidence type="ECO:0000256" key="6">
    <source>
        <dbReference type="ARBA" id="ARBA00022989"/>
    </source>
</evidence>
<evidence type="ECO:0000256" key="7">
    <source>
        <dbReference type="ARBA" id="ARBA00023065"/>
    </source>
</evidence>
<dbReference type="Gene3D" id="3.40.50.720">
    <property type="entry name" value="NAD(P)-binding Rossmann-like Domain"/>
    <property type="match status" value="1"/>
</dbReference>
<dbReference type="GO" id="GO:0016020">
    <property type="term" value="C:membrane"/>
    <property type="evidence" value="ECO:0007669"/>
    <property type="project" value="UniProtKB-SubCell"/>
</dbReference>
<dbReference type="Pfam" id="PF00999">
    <property type="entry name" value="Na_H_Exchanger"/>
    <property type="match status" value="1"/>
</dbReference>
<evidence type="ECO:0000256" key="8">
    <source>
        <dbReference type="ARBA" id="ARBA00023136"/>
    </source>
</evidence>
<evidence type="ECO:0000259" key="10">
    <source>
        <dbReference type="PROSITE" id="PS51202"/>
    </source>
</evidence>
<keyword evidence="12" id="KW-1185">Reference proteome</keyword>
<feature type="domain" description="RCK C-terminal" evidence="10">
    <location>
        <begin position="536"/>
        <end position="617"/>
    </location>
</feature>
<protein>
    <submittedName>
        <fullName evidence="11">Na+-H+ antiporter</fullName>
    </submittedName>
</protein>
<evidence type="ECO:0000256" key="2">
    <source>
        <dbReference type="ARBA" id="ARBA00005551"/>
    </source>
</evidence>
<dbReference type="OrthoDB" id="9793589at2"/>
<keyword evidence="8 9" id="KW-0472">Membrane</keyword>
<feature type="transmembrane region" description="Helical" evidence="9">
    <location>
        <begin position="6"/>
        <end position="25"/>
    </location>
</feature>
<feature type="transmembrane region" description="Helical" evidence="9">
    <location>
        <begin position="133"/>
        <end position="153"/>
    </location>
</feature>
<dbReference type="GO" id="GO:1902600">
    <property type="term" value="P:proton transmembrane transport"/>
    <property type="evidence" value="ECO:0007669"/>
    <property type="project" value="InterPro"/>
</dbReference>
<dbReference type="PROSITE" id="PS51202">
    <property type="entry name" value="RCK_C"/>
    <property type="match status" value="1"/>
</dbReference>
<accession>A0A0C1M6U4</accession>
<evidence type="ECO:0000256" key="3">
    <source>
        <dbReference type="ARBA" id="ARBA00022448"/>
    </source>
</evidence>
<feature type="transmembrane region" description="Helical" evidence="9">
    <location>
        <begin position="341"/>
        <end position="359"/>
    </location>
</feature>
<dbReference type="SUPFAM" id="SSF116726">
    <property type="entry name" value="TrkA C-terminal domain-like"/>
    <property type="match status" value="1"/>
</dbReference>
<feature type="transmembrane region" description="Helical" evidence="9">
    <location>
        <begin position="233"/>
        <end position="258"/>
    </location>
</feature>
<dbReference type="Pfam" id="PF02080">
    <property type="entry name" value="TrkA_C"/>
    <property type="match status" value="1"/>
</dbReference>
<dbReference type="InterPro" id="IPR006153">
    <property type="entry name" value="Cation/H_exchanger_TM"/>
</dbReference>
<comment type="subcellular location">
    <subcellularLocation>
        <location evidence="1">Membrane</location>
        <topology evidence="1">Multi-pass membrane protein</topology>
    </subcellularLocation>
</comment>
<evidence type="ECO:0000313" key="12">
    <source>
        <dbReference type="Proteomes" id="UP000031397"/>
    </source>
</evidence>
<sequence length="618" mass="68565">MDSISLVIVLLAALITPLIMARFHISMLPTAVVEILVGIILGPSLFNIVSDSNILSILSKIGVIVLLFLSGMEIDFSLFKPKNKNPSELEKKSNKNAPRFSSVQLAFMGYATVIILSLILGYFCKLSGLFSDFWLASILFATISLGVVIAALKEKDVTGSAFGQTILLIAALGEVLPIFALTIYASVFGKDSKSLWLILILFVVAGFLLWWFKRFFKFSDQINKSTTQIDIRLAFFIIVLLSTIAVFVGSEDILGAFIGGMVYKLLQPSETTKDRLDSIGYGLFIPVFFIMSGVGLNVKELLSNPATLILIPVFFASYIISKLGLYPIFRLRFNKRNSLAGMALPSATITMVLAILQVAKGMKVITSQQSGAFLLAAIITCILGPLVFNKAFKVEPETYPKIKVNFFGVNLTTIPVAQQLSTGWYDVNVYTDNEEHYRSYNSQANVHLVDKLDPQSLIENGYFDCDITVMAYFDSETSYELAKAAKKYGVRLVIARFENRDVLDKHKKELLDLGVEIYNNLSVNIAMLRELIEVPSTFKMIESNESILHEVKLTNPSLANTPIKSLPFSNDITINEIFRDHQPLHPTGNTTLMLGDQIIFSAKKGTGIQIRNEFNPDE</sequence>
<dbReference type="GO" id="GO:0015297">
    <property type="term" value="F:antiporter activity"/>
    <property type="evidence" value="ECO:0007669"/>
    <property type="project" value="UniProtKB-KW"/>
</dbReference>
<dbReference type="SUPFAM" id="SSF51735">
    <property type="entry name" value="NAD(P)-binding Rossmann-fold domains"/>
    <property type="match status" value="1"/>
</dbReference>
<feature type="transmembrane region" description="Helical" evidence="9">
    <location>
        <begin position="371"/>
        <end position="388"/>
    </location>
</feature>
<feature type="transmembrane region" description="Helical" evidence="9">
    <location>
        <begin position="100"/>
        <end position="121"/>
    </location>
</feature>
<feature type="transmembrane region" description="Helical" evidence="9">
    <location>
        <begin position="32"/>
        <end position="49"/>
    </location>
</feature>
<gene>
    <name evidence="11" type="ORF">LfDm3_0687</name>
</gene>
<dbReference type="Proteomes" id="UP000031397">
    <property type="component" value="Unassembled WGS sequence"/>
</dbReference>
<evidence type="ECO:0000256" key="1">
    <source>
        <dbReference type="ARBA" id="ARBA00004141"/>
    </source>
</evidence>
<feature type="transmembrane region" description="Helical" evidence="9">
    <location>
        <begin position="194"/>
        <end position="212"/>
    </location>
</feature>
<feature type="transmembrane region" description="Helical" evidence="9">
    <location>
        <begin position="308"/>
        <end position="329"/>
    </location>
</feature>
<dbReference type="AlphaFoldDB" id="A0A0C1M6U4"/>
<dbReference type="Gene3D" id="3.30.70.1450">
    <property type="entry name" value="Regulator of K+ conductance, C-terminal domain"/>
    <property type="match status" value="1"/>
</dbReference>
<feature type="transmembrane region" description="Helical" evidence="9">
    <location>
        <begin position="61"/>
        <end position="79"/>
    </location>
</feature>
<comment type="similarity">
    <text evidence="2">Belongs to the monovalent cation:proton antiporter 2 (CPA2) transporter (TC 2.A.37) family.</text>
</comment>